<protein>
    <recommendedName>
        <fullName evidence="7">Sugar phosphate phosphatase</fullName>
        <ecNumber evidence="7">3.1.3.-</ecNumber>
    </recommendedName>
</protein>
<gene>
    <name evidence="9" type="ORF">PHMEG_00036938</name>
</gene>
<keyword evidence="5 7" id="KW-0464">Manganese</keyword>
<dbReference type="PANTHER" id="PTHR12260">
    <property type="entry name" value="DAMAGE-CONTROL PHOSPHATASE ARMT1"/>
    <property type="match status" value="1"/>
</dbReference>
<evidence type="ECO:0000313" key="9">
    <source>
        <dbReference type="EMBL" id="OWY93601.1"/>
    </source>
</evidence>
<dbReference type="GO" id="GO:0103026">
    <property type="term" value="F:fructose-1-phosphatase activity"/>
    <property type="evidence" value="ECO:0007669"/>
    <property type="project" value="RHEA"/>
</dbReference>
<evidence type="ECO:0000256" key="5">
    <source>
        <dbReference type="ARBA" id="ARBA00023211"/>
    </source>
</evidence>
<dbReference type="GO" id="GO:0097023">
    <property type="term" value="F:fructose 6-phosphate aldolase activity"/>
    <property type="evidence" value="ECO:0007669"/>
    <property type="project" value="RHEA"/>
</dbReference>
<dbReference type="GO" id="GO:0046872">
    <property type="term" value="F:metal ion binding"/>
    <property type="evidence" value="ECO:0007669"/>
    <property type="project" value="UniProtKB-UniRule"/>
</dbReference>
<keyword evidence="4 7" id="KW-0378">Hydrolase</keyword>
<evidence type="ECO:0000256" key="7">
    <source>
        <dbReference type="RuleBase" id="RU367030"/>
    </source>
</evidence>
<dbReference type="SUPFAM" id="SSF111321">
    <property type="entry name" value="AF1104-like"/>
    <property type="match status" value="1"/>
</dbReference>
<evidence type="ECO:0000259" key="8">
    <source>
        <dbReference type="Pfam" id="PF01937"/>
    </source>
</evidence>
<evidence type="ECO:0000256" key="3">
    <source>
        <dbReference type="ARBA" id="ARBA00022723"/>
    </source>
</evidence>
<dbReference type="OrthoDB" id="123137at2759"/>
<comment type="function">
    <text evidence="7">Metal-dependent phosphatase that shows phosphatase activity against several substrates, including fructose-1-phosphate and fructose-6-phosphate. Its preference for fructose-1-phosphate, a strong glycating agent that causes DNA damage rather than a canonical yeast metabolite, suggests a damage-control function in hexose phosphate metabolism.</text>
</comment>
<evidence type="ECO:0000256" key="2">
    <source>
        <dbReference type="ARBA" id="ARBA00009519"/>
    </source>
</evidence>
<dbReference type="Gene3D" id="3.40.50.10880">
    <property type="entry name" value="Uncharacterised protein PF01937, DUF89, domain 3"/>
    <property type="match status" value="1"/>
</dbReference>
<sequence>AHEAGDSKKLGIQYINDNSGTELLLDLALADHLLVHEWCGKVTLNVKLEPIYTCMNTLPKCSVSTRTPEVQALGKRLDRYVNEGQLVIRPDIFWNRYTYYWEMPVELHTHLANEAALVIIKGDLNYRRLLGDRLWPPSTPVEEAIPYFPTAFVSFRTMKSNPVVGIPADIVTKLEKEDPKWRYNGKRGTIQSVLPSTSVSK</sequence>
<feature type="domain" description="Damage-control phosphatase ARMT1-like metal-binding" evidence="8">
    <location>
        <begin position="11"/>
        <end position="168"/>
    </location>
</feature>
<dbReference type="EMBL" id="NBNE01015779">
    <property type="protein sequence ID" value="OWY93601.1"/>
    <property type="molecule type" value="Genomic_DNA"/>
</dbReference>
<comment type="catalytic activity">
    <reaction evidence="6 7">
        <text>beta-D-fructose 6-phosphate = dihydroxyacetone + D-glyceraldehyde 3-phosphate</text>
        <dbReference type="Rhea" id="RHEA:28002"/>
        <dbReference type="ChEBI" id="CHEBI:16016"/>
        <dbReference type="ChEBI" id="CHEBI:57634"/>
        <dbReference type="ChEBI" id="CHEBI:59776"/>
    </reaction>
</comment>
<dbReference type="InterPro" id="IPR002791">
    <property type="entry name" value="ARMT1-like_metal-bd"/>
</dbReference>
<accession>A0A225UKX5</accession>
<evidence type="ECO:0000256" key="4">
    <source>
        <dbReference type="ARBA" id="ARBA00022801"/>
    </source>
</evidence>
<dbReference type="GO" id="GO:0006974">
    <property type="term" value="P:DNA damage response"/>
    <property type="evidence" value="ECO:0007669"/>
    <property type="project" value="TreeGrafter"/>
</dbReference>
<evidence type="ECO:0000313" key="10">
    <source>
        <dbReference type="Proteomes" id="UP000198211"/>
    </source>
</evidence>
<comment type="caution">
    <text evidence="9">The sequence shown here is derived from an EMBL/GenBank/DDBJ whole genome shotgun (WGS) entry which is preliminary data.</text>
</comment>
<organism evidence="9 10">
    <name type="scientific">Phytophthora megakarya</name>
    <dbReference type="NCBI Taxonomy" id="4795"/>
    <lineage>
        <taxon>Eukaryota</taxon>
        <taxon>Sar</taxon>
        <taxon>Stramenopiles</taxon>
        <taxon>Oomycota</taxon>
        <taxon>Peronosporomycetes</taxon>
        <taxon>Peronosporales</taxon>
        <taxon>Peronosporaceae</taxon>
        <taxon>Phytophthora</taxon>
    </lineage>
</organism>
<comment type="catalytic activity">
    <reaction evidence="1 7">
        <text>beta-D-fructose 1-phosphate + H2O = D-fructose + phosphate</text>
        <dbReference type="Rhea" id="RHEA:35603"/>
        <dbReference type="ChEBI" id="CHEBI:15377"/>
        <dbReference type="ChEBI" id="CHEBI:37721"/>
        <dbReference type="ChEBI" id="CHEBI:43474"/>
        <dbReference type="ChEBI" id="CHEBI:138881"/>
    </reaction>
</comment>
<dbReference type="Proteomes" id="UP000198211">
    <property type="component" value="Unassembled WGS sequence"/>
</dbReference>
<comment type="cofactor">
    <cofactor evidence="7">
        <name>Mn(2+)</name>
        <dbReference type="ChEBI" id="CHEBI:29035"/>
    </cofactor>
    <cofactor evidence="7">
        <name>Ni(2+)</name>
        <dbReference type="ChEBI" id="CHEBI:49786"/>
    </cofactor>
</comment>
<keyword evidence="3 7" id="KW-0479">Metal-binding</keyword>
<dbReference type="InterPro" id="IPR039763">
    <property type="entry name" value="ARMT1"/>
</dbReference>
<dbReference type="GO" id="GO:0005634">
    <property type="term" value="C:nucleus"/>
    <property type="evidence" value="ECO:0007669"/>
    <property type="project" value="TreeGrafter"/>
</dbReference>
<comment type="similarity">
    <text evidence="2 7">Belongs to the damage-control phosphatase family. Sugar phosphate phosphatase III subfamily.</text>
</comment>
<reference evidence="10" key="1">
    <citation type="submission" date="2017-03" db="EMBL/GenBank/DDBJ databases">
        <title>Phytopthora megakarya and P. palmivora, two closely related causual agents of cacao black pod achieved similar genome size and gene model numbers by different mechanisms.</title>
        <authorList>
            <person name="Ali S."/>
            <person name="Shao J."/>
            <person name="Larry D.J."/>
            <person name="Kronmiller B."/>
            <person name="Shen D."/>
            <person name="Strem M.D."/>
            <person name="Melnick R.L."/>
            <person name="Guiltinan M.J."/>
            <person name="Tyler B.M."/>
            <person name="Meinhardt L.W."/>
            <person name="Bailey B.A."/>
        </authorList>
    </citation>
    <scope>NUCLEOTIDE SEQUENCE [LARGE SCALE GENOMIC DNA]</scope>
    <source>
        <strain evidence="10">zdho120</strain>
    </source>
</reference>
<feature type="non-terminal residue" evidence="9">
    <location>
        <position position="1"/>
    </location>
</feature>
<dbReference type="Pfam" id="PF01937">
    <property type="entry name" value="ARMT1-like_dom"/>
    <property type="match status" value="1"/>
</dbReference>
<dbReference type="AlphaFoldDB" id="A0A225UKX5"/>
<evidence type="ECO:0000256" key="1">
    <source>
        <dbReference type="ARBA" id="ARBA00001326"/>
    </source>
</evidence>
<proteinExistence type="inferred from homology"/>
<dbReference type="PANTHER" id="PTHR12260:SF6">
    <property type="entry name" value="DAMAGE-CONTROL PHOSPHATASE ARMT1"/>
    <property type="match status" value="1"/>
</dbReference>
<comment type="domain">
    <text evidence="7">Subfamily III proteins have a conserved RTxK motif about 40-50 residues from the C-terminus; the threonine may be replaced by serine or cysteine.</text>
</comment>
<dbReference type="EC" id="3.1.3.-" evidence="7"/>
<name>A0A225UKX5_9STRA</name>
<dbReference type="InterPro" id="IPR036075">
    <property type="entry name" value="ARMT-1-like_metal-bd_sf"/>
</dbReference>
<keyword evidence="10" id="KW-1185">Reference proteome</keyword>
<evidence type="ECO:0000256" key="6">
    <source>
        <dbReference type="ARBA" id="ARBA00048809"/>
    </source>
</evidence>
<dbReference type="STRING" id="4795.A0A225UKX5"/>